<dbReference type="EMBL" id="BMDP01000003">
    <property type="protein sequence ID" value="GGI55003.1"/>
    <property type="molecule type" value="Genomic_DNA"/>
</dbReference>
<accession>A0A8J3F6M5</accession>
<gene>
    <name evidence="2" type="ORF">GCM10011430_21770</name>
</gene>
<evidence type="ECO:0000313" key="2">
    <source>
        <dbReference type="EMBL" id="GGI55003.1"/>
    </source>
</evidence>
<keyword evidence="1" id="KW-0812">Transmembrane</keyword>
<feature type="transmembrane region" description="Helical" evidence="1">
    <location>
        <begin position="20"/>
        <end position="47"/>
    </location>
</feature>
<sequence length="238" mass="25692">MGPTPKRMKIDRKLPSALTLNITLSFLAGYVDAVGFMALFGLFTAHITGNLVLLGAELATPEHTFPLLKILAFPAFILGVALATMIASACEKKERNALIILYVVEMTFLMAFVLVGLVAGPIEENMSSAAISAGIIGTLAMGVHSACGRLLLPDLAPTVMMTGNVTQLVVEFFQYLKEDSDKTRFGKCAKYLWPIIAFGIGSLIAAFAYLRFGFHALWLPIALVLILACIEAWNEIHG</sequence>
<dbReference type="RefSeq" id="WP_229724076.1">
    <property type="nucleotide sequence ID" value="NZ_BMDP01000003.1"/>
</dbReference>
<feature type="transmembrane region" description="Helical" evidence="1">
    <location>
        <begin position="67"/>
        <end position="87"/>
    </location>
</feature>
<feature type="transmembrane region" description="Helical" evidence="1">
    <location>
        <begin position="128"/>
        <end position="152"/>
    </location>
</feature>
<feature type="transmembrane region" description="Helical" evidence="1">
    <location>
        <begin position="216"/>
        <end position="233"/>
    </location>
</feature>
<dbReference type="Proteomes" id="UP000627205">
    <property type="component" value="Unassembled WGS sequence"/>
</dbReference>
<feature type="transmembrane region" description="Helical" evidence="1">
    <location>
        <begin position="99"/>
        <end position="122"/>
    </location>
</feature>
<keyword evidence="1" id="KW-1133">Transmembrane helix</keyword>
<keyword evidence="3" id="KW-1185">Reference proteome</keyword>
<name>A0A8J3F6M5_9BURK</name>
<keyword evidence="1" id="KW-0472">Membrane</keyword>
<dbReference type="PANTHER" id="PTHR37314">
    <property type="entry name" value="SLR0142 PROTEIN"/>
    <property type="match status" value="1"/>
</dbReference>
<dbReference type="AlphaFoldDB" id="A0A8J3F6M5"/>
<proteinExistence type="predicted"/>
<dbReference type="InterPro" id="IPR010699">
    <property type="entry name" value="DUF1275"/>
</dbReference>
<dbReference type="PANTHER" id="PTHR37314:SF4">
    <property type="entry name" value="UPF0700 TRANSMEMBRANE PROTEIN YOAK"/>
    <property type="match status" value="1"/>
</dbReference>
<reference evidence="2" key="2">
    <citation type="submission" date="2020-09" db="EMBL/GenBank/DDBJ databases">
        <authorList>
            <person name="Sun Q."/>
            <person name="Sedlacek I."/>
        </authorList>
    </citation>
    <scope>NUCLEOTIDE SEQUENCE</scope>
    <source>
        <strain evidence="2">CCM 7664</strain>
    </source>
</reference>
<evidence type="ECO:0000256" key="1">
    <source>
        <dbReference type="SAM" id="Phobius"/>
    </source>
</evidence>
<organism evidence="2 3">
    <name type="scientific">Oxalicibacterium solurbis</name>
    <dbReference type="NCBI Taxonomy" id="69280"/>
    <lineage>
        <taxon>Bacteria</taxon>
        <taxon>Pseudomonadati</taxon>
        <taxon>Pseudomonadota</taxon>
        <taxon>Betaproteobacteria</taxon>
        <taxon>Burkholderiales</taxon>
        <taxon>Oxalobacteraceae</taxon>
        <taxon>Oxalicibacterium</taxon>
    </lineage>
</organism>
<comment type="caution">
    <text evidence="2">The sequence shown here is derived from an EMBL/GenBank/DDBJ whole genome shotgun (WGS) entry which is preliminary data.</text>
</comment>
<evidence type="ECO:0000313" key="3">
    <source>
        <dbReference type="Proteomes" id="UP000627205"/>
    </source>
</evidence>
<feature type="transmembrane region" description="Helical" evidence="1">
    <location>
        <begin position="191"/>
        <end position="210"/>
    </location>
</feature>
<protein>
    <submittedName>
        <fullName evidence="2">DUF1275 family protein</fullName>
    </submittedName>
</protein>
<reference evidence="2" key="1">
    <citation type="journal article" date="2014" name="Int. J. Syst. Evol. Microbiol.">
        <title>Complete genome sequence of Corynebacterium casei LMG S-19264T (=DSM 44701T), isolated from a smear-ripened cheese.</title>
        <authorList>
            <consortium name="US DOE Joint Genome Institute (JGI-PGF)"/>
            <person name="Walter F."/>
            <person name="Albersmeier A."/>
            <person name="Kalinowski J."/>
            <person name="Ruckert C."/>
        </authorList>
    </citation>
    <scope>NUCLEOTIDE SEQUENCE</scope>
    <source>
        <strain evidence="2">CCM 7664</strain>
    </source>
</reference>
<dbReference type="Pfam" id="PF06912">
    <property type="entry name" value="DUF1275"/>
    <property type="match status" value="1"/>
</dbReference>